<sequence>MKPRLVKSIATLLVAITSVYAVSPIAHAKENEVYGEVKVESKGNIIKIGNDSIERIFDISNKKLSTKEIKNLLGNSTFVPQTGSEEFFIQSLVELNRVEPENELTSIKPKQSQNSQSGWKIEGNSVSKQEGEGYSALIDGDLESHYHSNYGKGEGEVSKLPVQLTLDRGEDAQNTTFQTFGYRPRLEGETANGNVEKYKLYVSDDKDSLFKTESLKKEGEFQYTGAYDESGKPKFIYTSFDEVQNGRYIGFEVISSKGQNKHAAGTEIDLYKEKFDSIPESTAPVIKTSDLELEKTDVSKTQATINGVAKKGQMITFSFKPITFGTGKLQVTEKVVMYDGDHFMRKFIELDSSDKNIRIDYIDGEHFVTKEEDKKWTIPTNKGGVVQMDATKANLGQPIYVNGLFVGSEFPATDTQIVDGLGRMRYFTGKNFEDFKRDGQLSKTGKYVSWQTVLGATHSNGDNRNVIQQDFFKYIDSIATPSEFRIQYNSWFDNMMRITDENIISSFYAVDKHLSNTGVRPLDSYVVDDGWNIYRKAKGELNSQVDIERNGKDDVNEDGFWTFNSKFPNELTPSSQLVQNFGSNFGVWIGPRGGYNYYGDLATIIEKAGNGSKAGGSIDVADDRYVKKFEEMAIDWMKRFKVNYWKWDGFADSAQFNAFPQGKGVVGYDEEHHHMYGGENGMYHVTDLWEKWISLMKNVRLAEKEYNIENLWISLTCYVNPSPWYLQWANSVWLQCVADRGERTNVNSNLNNKMDAMLTYRDGAYYDFIVNHEFQFPLANIYNHDPIYGKEGTGITANSMNGDQFRNYLFMQGTRGTAFWELYYSDSIFDEEKYLINADFLEWAEANFSKLRNAKMIGKTPSSTATLTGSPTGDAGTQEAYGFSCFDGDEGIISMRNPAAVEKTITFILDDAIGATVEGDYYKTIEHAYSVEGKLGASKDMYKKGEEISVTLQPGETQIWNLSKTKDTIAPTLTKVFAKDDKTLQVSASEHLMADDINFEVKVNGKVVNAEVEKVADLRTFNLTLDSAMQDGAKVEVKATKACDMAKNELNDTSSYTYYSNYIIAQKESVAKEEVISKADRSVSGKDGFSVSASVKTDEKNIAVVKQGDSYELGIDKDGHPYFVLNGVKATSSSVVSSKYETVISGVKENNGLIKVYVNGNVSGSAYDVKNINFNVEKADIYAKNATDVKVFSRSLGYDEVPTSTLAELVKKLNAEKQLYSVDSWNAANMDELLKSAEEALKNEGANLQEAYDALFNGYKKLIPIKEMNLSLGKEVSAAWLDADDKTQVDNSGSPLSNAVNGKIDVNSYAIFGKDKHRKPSYITVDLGEVVEINSVELYRYWADNRTYDSTALVVSEREDFEDKTVLFYASDDKNNDIFKLGEKPSQDLYQESESGKVLFDHNNEVALRNSDSVKARYVRLYGTGVKNGGDENHIVELKVNGVPNDFDPYDLASLKEVIEKAEKEMLNTIYTADSIEALKAEVETAKTVVSEVEKGTQKDKTLGYVLDAKQNLEDKLTALKVKEADYSKVDRAIAKANALNPKDYKDFSGVEKAIKAVVRGLDITEQAKVDKMAESIENAIAALVKVDIKPTEPNKPSEPSENDEKPNDLNDKYVQTGDTTNGVVWILLVLGAATILIGCTCKKKQA</sequence>
<keyword evidence="2" id="KW-0175">Coiled coil</keyword>
<dbReference type="InterPro" id="IPR017853">
    <property type="entry name" value="GH"/>
</dbReference>
<reference evidence="6" key="1">
    <citation type="submission" date="2019-11" db="EMBL/GenBank/DDBJ databases">
        <authorList>
            <person name="Feng L."/>
        </authorList>
    </citation>
    <scope>NUCLEOTIDE SEQUENCE</scope>
    <source>
        <strain evidence="6">CParaputrificumLFYP93</strain>
    </source>
</reference>
<keyword evidence="4" id="KW-0472">Membrane</keyword>
<keyword evidence="4" id="KW-0812">Transmembrane</keyword>
<dbReference type="EMBL" id="CACRTV010000013">
    <property type="protein sequence ID" value="VYT64876.1"/>
    <property type="molecule type" value="Genomic_DNA"/>
</dbReference>
<dbReference type="Gene3D" id="1.20.1270.90">
    <property type="entry name" value="AF1782-like"/>
    <property type="match status" value="1"/>
</dbReference>
<feature type="coiled-coil region" evidence="2">
    <location>
        <begin position="1227"/>
        <end position="1254"/>
    </location>
</feature>
<dbReference type="Gene3D" id="3.20.20.70">
    <property type="entry name" value="Aldolase class I"/>
    <property type="match status" value="1"/>
</dbReference>
<dbReference type="InterPro" id="IPR014755">
    <property type="entry name" value="Cu-Rt/internalin_Ig-like"/>
</dbReference>
<dbReference type="SUPFAM" id="SSF49785">
    <property type="entry name" value="Galactose-binding domain-like"/>
    <property type="match status" value="2"/>
</dbReference>
<keyword evidence="1 5" id="KW-0732">Signal</keyword>
<dbReference type="SUPFAM" id="SSF49899">
    <property type="entry name" value="Concanavalin A-like lectins/glucanases"/>
    <property type="match status" value="1"/>
</dbReference>
<dbReference type="RefSeq" id="WP_156558706.1">
    <property type="nucleotide sequence ID" value="NZ_CACRTV010000013.1"/>
</dbReference>
<evidence type="ECO:0000313" key="6">
    <source>
        <dbReference type="EMBL" id="VYT64876.1"/>
    </source>
</evidence>
<dbReference type="SUPFAM" id="SSF51445">
    <property type="entry name" value="(Trans)glycosidases"/>
    <property type="match status" value="1"/>
</dbReference>
<feature type="region of interest" description="Disordered" evidence="3">
    <location>
        <begin position="1590"/>
        <end position="1615"/>
    </location>
</feature>
<feature type="signal peptide" evidence="5">
    <location>
        <begin position="1"/>
        <end position="28"/>
    </location>
</feature>
<organism evidence="6">
    <name type="scientific">Clostridium paraputrificum</name>
    <dbReference type="NCBI Taxonomy" id="29363"/>
    <lineage>
        <taxon>Bacteria</taxon>
        <taxon>Bacillati</taxon>
        <taxon>Bacillota</taxon>
        <taxon>Clostridia</taxon>
        <taxon>Eubacteriales</taxon>
        <taxon>Clostridiaceae</taxon>
        <taxon>Clostridium</taxon>
    </lineage>
</organism>
<evidence type="ECO:0000256" key="5">
    <source>
        <dbReference type="SAM" id="SignalP"/>
    </source>
</evidence>
<dbReference type="InterPro" id="IPR008979">
    <property type="entry name" value="Galactose-bd-like_sf"/>
</dbReference>
<feature type="chain" id="PRO_5026689217" evidence="5">
    <location>
        <begin position="29"/>
        <end position="1647"/>
    </location>
</feature>
<dbReference type="InterPro" id="IPR013320">
    <property type="entry name" value="ConA-like_dom_sf"/>
</dbReference>
<evidence type="ECO:0000256" key="3">
    <source>
        <dbReference type="SAM" id="MobiDB-lite"/>
    </source>
</evidence>
<dbReference type="Gene3D" id="2.60.120.260">
    <property type="entry name" value="Galactose-binding domain-like"/>
    <property type="match status" value="2"/>
</dbReference>
<evidence type="ECO:0000256" key="1">
    <source>
        <dbReference type="ARBA" id="ARBA00022729"/>
    </source>
</evidence>
<feature type="transmembrane region" description="Helical" evidence="4">
    <location>
        <begin position="1623"/>
        <end position="1642"/>
    </location>
</feature>
<accession>A0A6N2YG47</accession>
<gene>
    <name evidence="6" type="ORF">CPLFYP93_00248</name>
</gene>
<dbReference type="InterPro" id="IPR013785">
    <property type="entry name" value="Aldolase_TIM"/>
</dbReference>
<keyword evidence="4" id="KW-1133">Transmembrane helix</keyword>
<evidence type="ECO:0000256" key="4">
    <source>
        <dbReference type="SAM" id="Phobius"/>
    </source>
</evidence>
<dbReference type="Gene3D" id="2.60.40.1220">
    <property type="match status" value="1"/>
</dbReference>
<protein>
    <submittedName>
        <fullName evidence="6">F5/8 type C domain protein</fullName>
    </submittedName>
</protein>
<name>A0A6N2YG47_9CLOT</name>
<feature type="compositionally biased region" description="Basic and acidic residues" evidence="3">
    <location>
        <begin position="1603"/>
        <end position="1612"/>
    </location>
</feature>
<proteinExistence type="predicted"/>
<evidence type="ECO:0000256" key="2">
    <source>
        <dbReference type="SAM" id="Coils"/>
    </source>
</evidence>